<comment type="caution">
    <text evidence="1">The sequence shown here is derived from an EMBL/GenBank/DDBJ whole genome shotgun (WGS) entry which is preliminary data.</text>
</comment>
<name>A0ABX1NQ58_9RHOO</name>
<evidence type="ECO:0000313" key="1">
    <source>
        <dbReference type="EMBL" id="NMG01151.1"/>
    </source>
</evidence>
<reference evidence="1 2" key="1">
    <citation type="submission" date="2019-12" db="EMBL/GenBank/DDBJ databases">
        <title>Comparative genomics gives insights into the taxonomy of the Azoarcus-Aromatoleum group and reveals separate origins of nif in the plant-associated Azoarcus and non-plant-associated Aromatoleum sub-groups.</title>
        <authorList>
            <person name="Lafos M."/>
            <person name="Maluk M."/>
            <person name="Batista M."/>
            <person name="Junghare M."/>
            <person name="Carmona M."/>
            <person name="Faoro H."/>
            <person name="Cruz L.M."/>
            <person name="Battistoni F."/>
            <person name="De Souza E."/>
            <person name="Pedrosa F."/>
            <person name="Chen W.-M."/>
            <person name="Poole P.S."/>
            <person name="Dixon R.A."/>
            <person name="James E.K."/>
        </authorList>
    </citation>
    <scope>NUCLEOTIDE SEQUENCE [LARGE SCALE GENOMIC DNA]</scope>
    <source>
        <strain evidence="1 2">T</strain>
    </source>
</reference>
<dbReference type="Proteomes" id="UP000634522">
    <property type="component" value="Unassembled WGS sequence"/>
</dbReference>
<dbReference type="EMBL" id="WTVS01000144">
    <property type="protein sequence ID" value="NMG01151.1"/>
    <property type="molecule type" value="Genomic_DNA"/>
</dbReference>
<keyword evidence="2" id="KW-1185">Reference proteome</keyword>
<accession>A0ABX1NQ58</accession>
<protein>
    <submittedName>
        <fullName evidence="1">Uncharacterized protein</fullName>
    </submittedName>
</protein>
<organism evidence="1 2">
    <name type="scientific">Aromatoleum toluolicum</name>
    <dbReference type="NCBI Taxonomy" id="90060"/>
    <lineage>
        <taxon>Bacteria</taxon>
        <taxon>Pseudomonadati</taxon>
        <taxon>Pseudomonadota</taxon>
        <taxon>Betaproteobacteria</taxon>
        <taxon>Rhodocyclales</taxon>
        <taxon>Rhodocyclaceae</taxon>
        <taxon>Aromatoleum</taxon>
    </lineage>
</organism>
<sequence>MSLLSRDHLVTVLAPTRVTLLRAGRGGPAPCGAGDCEGGWSAAVDALQGLLREAGTRRGGLTVVLSSHFAHFRLVPWSDAIGSPAELETFTRIGFEDIYGPIAAGWALRISPEAAGRPRVAVAVEQALLERLQAVAQGAGLRLESVQPHLMAAYNRLQPRLARDNFVFAVAEPGRCSVLLARAGQWLSVRSSASADSERAVAALLERECELNGIGDPAAGPAPAVYVHAPGHAAGAWPTVEGIAPQALALGGGDTWQDMARAVAS</sequence>
<dbReference type="RefSeq" id="WP_169143645.1">
    <property type="nucleotide sequence ID" value="NZ_WTVS01000144.1"/>
</dbReference>
<evidence type="ECO:0000313" key="2">
    <source>
        <dbReference type="Proteomes" id="UP000634522"/>
    </source>
</evidence>
<proteinExistence type="predicted"/>
<gene>
    <name evidence="1" type="ORF">GPA27_27695</name>
</gene>